<dbReference type="GO" id="GO:0005737">
    <property type="term" value="C:cytoplasm"/>
    <property type="evidence" value="ECO:0007669"/>
    <property type="project" value="TreeGrafter"/>
</dbReference>
<accession>A0A974SAW8</accession>
<keyword evidence="5" id="KW-1185">Reference proteome</keyword>
<dbReference type="Proteomes" id="UP000595841">
    <property type="component" value="Chromosome"/>
</dbReference>
<gene>
    <name evidence="4" type="ORF">JI735_17005</name>
</gene>
<keyword evidence="2" id="KW-0597">Phosphoprotein</keyword>
<evidence type="ECO:0000259" key="3">
    <source>
        <dbReference type="Pfam" id="PF00109"/>
    </source>
</evidence>
<keyword evidence="1" id="KW-0596">Phosphopantetheine</keyword>
<name>A0A974SAW8_9BACL</name>
<protein>
    <recommendedName>
        <fullName evidence="3">Beta-ketoacyl synthase-like N-terminal domain-containing protein</fullName>
    </recommendedName>
</protein>
<dbReference type="PANTHER" id="PTHR43775:SF37">
    <property type="entry name" value="SI:DKEY-61P9.11"/>
    <property type="match status" value="1"/>
</dbReference>
<dbReference type="InterPro" id="IPR014030">
    <property type="entry name" value="Ketoacyl_synth_N"/>
</dbReference>
<evidence type="ECO:0000313" key="4">
    <source>
        <dbReference type="EMBL" id="QQZ58511.1"/>
    </source>
</evidence>
<dbReference type="GO" id="GO:0071770">
    <property type="term" value="P:DIM/DIP cell wall layer assembly"/>
    <property type="evidence" value="ECO:0007669"/>
    <property type="project" value="TreeGrafter"/>
</dbReference>
<dbReference type="InterPro" id="IPR016039">
    <property type="entry name" value="Thiolase-like"/>
</dbReference>
<proteinExistence type="predicted"/>
<organism evidence="4 5">
    <name type="scientific">Paenibacillus sonchi</name>
    <dbReference type="NCBI Taxonomy" id="373687"/>
    <lineage>
        <taxon>Bacteria</taxon>
        <taxon>Bacillati</taxon>
        <taxon>Bacillota</taxon>
        <taxon>Bacilli</taxon>
        <taxon>Bacillales</taxon>
        <taxon>Paenibacillaceae</taxon>
        <taxon>Paenibacillus</taxon>
        <taxon>Paenibacillus sonchi group</taxon>
    </lineage>
</organism>
<dbReference type="GO" id="GO:0006633">
    <property type="term" value="P:fatty acid biosynthetic process"/>
    <property type="evidence" value="ECO:0007669"/>
    <property type="project" value="TreeGrafter"/>
</dbReference>
<sequence length="132" mass="14984">MSNIDLLNAEILESVKANRLDQKLALKILHQLNSGPAEAENRTADDIAIIGIACRFPFADTLEEYWDNLLNGINGITDFPLKRRKDIDPLLRKVMETPVYGKGSYLEEVDSFDAEYFRLSPRKPSSWTRISA</sequence>
<dbReference type="Gene3D" id="3.40.47.10">
    <property type="match status" value="1"/>
</dbReference>
<reference evidence="4 5" key="1">
    <citation type="submission" date="2021-01" db="EMBL/GenBank/DDBJ databases">
        <title>Whole genome sequence of Paenibacillus sonchi LMG 24727 for comparative genomics.</title>
        <authorList>
            <person name="Lee G."/>
            <person name="Kim M.-J."/>
            <person name="Lim K."/>
            <person name="Shin J.-H."/>
        </authorList>
    </citation>
    <scope>NUCLEOTIDE SEQUENCE [LARGE SCALE GENOMIC DNA]</scope>
    <source>
        <strain evidence="4 5">LMG 24727</strain>
    </source>
</reference>
<dbReference type="GO" id="GO:0004312">
    <property type="term" value="F:fatty acid synthase activity"/>
    <property type="evidence" value="ECO:0007669"/>
    <property type="project" value="TreeGrafter"/>
</dbReference>
<dbReference type="GO" id="GO:0005886">
    <property type="term" value="C:plasma membrane"/>
    <property type="evidence" value="ECO:0007669"/>
    <property type="project" value="TreeGrafter"/>
</dbReference>
<evidence type="ECO:0000256" key="1">
    <source>
        <dbReference type="ARBA" id="ARBA00022450"/>
    </source>
</evidence>
<dbReference type="PANTHER" id="PTHR43775">
    <property type="entry name" value="FATTY ACID SYNTHASE"/>
    <property type="match status" value="1"/>
</dbReference>
<dbReference type="EMBL" id="CP068595">
    <property type="protein sequence ID" value="QQZ58511.1"/>
    <property type="molecule type" value="Genomic_DNA"/>
</dbReference>
<dbReference type="Pfam" id="PF00109">
    <property type="entry name" value="ketoacyl-synt"/>
    <property type="match status" value="1"/>
</dbReference>
<evidence type="ECO:0000256" key="2">
    <source>
        <dbReference type="ARBA" id="ARBA00022553"/>
    </source>
</evidence>
<feature type="domain" description="Beta-ketoacyl synthase-like N-terminal" evidence="3">
    <location>
        <begin position="45"/>
        <end position="123"/>
    </location>
</feature>
<dbReference type="KEGG" id="pson:JI735_17005"/>
<dbReference type="SUPFAM" id="SSF53901">
    <property type="entry name" value="Thiolase-like"/>
    <property type="match status" value="1"/>
</dbReference>
<dbReference type="AlphaFoldDB" id="A0A974SAW8"/>
<dbReference type="InterPro" id="IPR050091">
    <property type="entry name" value="PKS_NRPS_Biosynth_Enz"/>
</dbReference>
<evidence type="ECO:0000313" key="5">
    <source>
        <dbReference type="Proteomes" id="UP000595841"/>
    </source>
</evidence>